<dbReference type="Pfam" id="PF13511">
    <property type="entry name" value="DUF4124"/>
    <property type="match status" value="1"/>
</dbReference>
<organism evidence="4 5">
    <name type="scientific">Sideroxydans lithotrophicus (strain ES-1)</name>
    <dbReference type="NCBI Taxonomy" id="580332"/>
    <lineage>
        <taxon>Bacteria</taxon>
        <taxon>Pseudomonadati</taxon>
        <taxon>Pseudomonadota</taxon>
        <taxon>Betaproteobacteria</taxon>
        <taxon>Nitrosomonadales</taxon>
        <taxon>Gallionellaceae</taxon>
        <taxon>Sideroxydans</taxon>
    </lineage>
</organism>
<dbReference type="SUPFAM" id="SSF52833">
    <property type="entry name" value="Thioredoxin-like"/>
    <property type="match status" value="1"/>
</dbReference>
<dbReference type="KEGG" id="slt:Slit_2929"/>
<reference evidence="4 5" key="1">
    <citation type="submission" date="2010-03" db="EMBL/GenBank/DDBJ databases">
        <title>Complete sequence of Sideroxydans lithotrophicus ES-1.</title>
        <authorList>
            <consortium name="US DOE Joint Genome Institute"/>
            <person name="Lucas S."/>
            <person name="Copeland A."/>
            <person name="Lapidus A."/>
            <person name="Cheng J.-F."/>
            <person name="Bruce D."/>
            <person name="Goodwin L."/>
            <person name="Pitluck S."/>
            <person name="Munk A.C."/>
            <person name="Detter J.C."/>
            <person name="Han C."/>
            <person name="Tapia R."/>
            <person name="Larimer F."/>
            <person name="Land M."/>
            <person name="Hauser L."/>
            <person name="Kyrpides N."/>
            <person name="Ivanova N."/>
            <person name="Emerson D."/>
            <person name="Woyke T."/>
        </authorList>
    </citation>
    <scope>NUCLEOTIDE SEQUENCE [LARGE SCALE GENOMIC DNA]</scope>
    <source>
        <strain evidence="4 5">ES-1</strain>
    </source>
</reference>
<evidence type="ECO:0000259" key="2">
    <source>
        <dbReference type="Pfam" id="PF00462"/>
    </source>
</evidence>
<keyword evidence="1" id="KW-0732">Signal</keyword>
<sequence length="170" mass="18755" precursor="true">MKKCLLLLSLLMFTNAHAGELYRSIDSSGKVHYGDSPLQDSEDVEELKVGKEPTPDEPLPYETQRAKQNFPVTLYTFPGCGSGCDQARDLLSKRGVPFTEKSLVQQEDIEAFRKASGDSQIPAVSIGNTWVKGFLAEQWNNELDIAGYPKKVLTYRPPRPATPAAAQPAQ</sequence>
<dbReference type="CDD" id="cd02976">
    <property type="entry name" value="NrdH"/>
    <property type="match status" value="1"/>
</dbReference>
<dbReference type="Proteomes" id="UP000001625">
    <property type="component" value="Chromosome"/>
</dbReference>
<proteinExistence type="predicted"/>
<dbReference type="HOGENOM" id="CLU_111602_0_0_4"/>
<dbReference type="InterPro" id="IPR025392">
    <property type="entry name" value="DUF4124"/>
</dbReference>
<evidence type="ECO:0000256" key="1">
    <source>
        <dbReference type="SAM" id="SignalP"/>
    </source>
</evidence>
<dbReference type="STRING" id="580332.Slit_2929"/>
<dbReference type="InterPro" id="IPR002109">
    <property type="entry name" value="Glutaredoxin"/>
</dbReference>
<dbReference type="AlphaFoldDB" id="D5CQD3"/>
<keyword evidence="5" id="KW-1185">Reference proteome</keyword>
<dbReference type="eggNOG" id="COG0695">
    <property type="taxonomic scope" value="Bacteria"/>
</dbReference>
<feature type="signal peptide" evidence="1">
    <location>
        <begin position="1"/>
        <end position="18"/>
    </location>
</feature>
<feature type="domain" description="DUF4124" evidence="3">
    <location>
        <begin position="8"/>
        <end position="58"/>
    </location>
</feature>
<dbReference type="Pfam" id="PF00462">
    <property type="entry name" value="Glutaredoxin"/>
    <property type="match status" value="1"/>
</dbReference>
<evidence type="ECO:0000313" key="4">
    <source>
        <dbReference type="EMBL" id="ADE13154.1"/>
    </source>
</evidence>
<feature type="chain" id="PRO_5003070029" evidence="1">
    <location>
        <begin position="19"/>
        <end position="170"/>
    </location>
</feature>
<dbReference type="InterPro" id="IPR036249">
    <property type="entry name" value="Thioredoxin-like_sf"/>
</dbReference>
<feature type="domain" description="Glutaredoxin" evidence="2">
    <location>
        <begin position="72"/>
        <end position="129"/>
    </location>
</feature>
<dbReference type="EMBL" id="CP001965">
    <property type="protein sequence ID" value="ADE13154.1"/>
    <property type="molecule type" value="Genomic_DNA"/>
</dbReference>
<evidence type="ECO:0000313" key="5">
    <source>
        <dbReference type="Proteomes" id="UP000001625"/>
    </source>
</evidence>
<evidence type="ECO:0000259" key="3">
    <source>
        <dbReference type="Pfam" id="PF13511"/>
    </source>
</evidence>
<gene>
    <name evidence="4" type="ordered locus">Slit_2929</name>
</gene>
<accession>D5CQD3</accession>
<dbReference type="Gene3D" id="3.40.30.10">
    <property type="entry name" value="Glutaredoxin"/>
    <property type="match status" value="1"/>
</dbReference>
<name>D5CQD3_SIDLE</name>
<protein>
    <submittedName>
        <fullName evidence="4">Glutaredoxin</fullName>
    </submittedName>
</protein>